<organism evidence="1 2">
    <name type="scientific">Kribbella deserti</name>
    <dbReference type="NCBI Taxonomy" id="1926257"/>
    <lineage>
        <taxon>Bacteria</taxon>
        <taxon>Bacillati</taxon>
        <taxon>Actinomycetota</taxon>
        <taxon>Actinomycetes</taxon>
        <taxon>Propionibacteriales</taxon>
        <taxon>Kribbellaceae</taxon>
        <taxon>Kribbella</taxon>
    </lineage>
</organism>
<dbReference type="RefSeq" id="WP_380047185.1">
    <property type="nucleotide sequence ID" value="NZ_JBHLTC010000018.1"/>
</dbReference>
<dbReference type="Proteomes" id="UP001589890">
    <property type="component" value="Unassembled WGS sequence"/>
</dbReference>
<comment type="caution">
    <text evidence="1">The sequence shown here is derived from an EMBL/GenBank/DDBJ whole genome shotgun (WGS) entry which is preliminary data.</text>
</comment>
<dbReference type="EMBL" id="JBHLTC010000018">
    <property type="protein sequence ID" value="MFC0625109.1"/>
    <property type="molecule type" value="Genomic_DNA"/>
</dbReference>
<dbReference type="Pfam" id="PF14081">
    <property type="entry name" value="DUF4262"/>
    <property type="match status" value="1"/>
</dbReference>
<name>A0ABV6QKC9_9ACTN</name>
<reference evidence="1 2" key="1">
    <citation type="submission" date="2024-09" db="EMBL/GenBank/DDBJ databases">
        <authorList>
            <person name="Sun Q."/>
            <person name="Mori K."/>
        </authorList>
    </citation>
    <scope>NUCLEOTIDE SEQUENCE [LARGE SCALE GENOMIC DNA]</scope>
    <source>
        <strain evidence="1 2">CGMCC 1.15906</strain>
    </source>
</reference>
<keyword evidence="2" id="KW-1185">Reference proteome</keyword>
<accession>A0ABV6QKC9</accession>
<evidence type="ECO:0000313" key="2">
    <source>
        <dbReference type="Proteomes" id="UP001589890"/>
    </source>
</evidence>
<dbReference type="InterPro" id="IPR025358">
    <property type="entry name" value="DUF4262"/>
</dbReference>
<proteinExistence type="predicted"/>
<sequence length="149" mass="16052">MCGMCGGEKIAATWRRICDGILSVGWSLVTVSGNGIREPSFAYTMGLSECGHPEFIVFGLGDFESHAAIAPLAQAALGGACFDEGDNLTDLYPPGVSPPRLLRFPDSTTHLLWANDMYRGADDLPIPALQVVWISESDDPGRRLIRCLP</sequence>
<gene>
    <name evidence="1" type="ORF">ACFFGN_13610</name>
</gene>
<evidence type="ECO:0000313" key="1">
    <source>
        <dbReference type="EMBL" id="MFC0625109.1"/>
    </source>
</evidence>
<protein>
    <submittedName>
        <fullName evidence="1">DUF4262 domain-containing protein</fullName>
    </submittedName>
</protein>